<evidence type="ECO:0000313" key="3">
    <source>
        <dbReference type="Proteomes" id="UP000663870"/>
    </source>
</evidence>
<name>A0A815UWX5_9BILA</name>
<gene>
    <name evidence="2" type="ORF">JXQ802_LOCUS41812</name>
    <name evidence="1" type="ORF">PYM288_LOCUS26967</name>
</gene>
<dbReference type="EMBL" id="CAJNOH010001699">
    <property type="protein sequence ID" value="CAF1242815.1"/>
    <property type="molecule type" value="Genomic_DNA"/>
</dbReference>
<reference evidence="2" key="1">
    <citation type="submission" date="2021-02" db="EMBL/GenBank/DDBJ databases">
        <authorList>
            <person name="Nowell W R."/>
        </authorList>
    </citation>
    <scope>NUCLEOTIDE SEQUENCE</scope>
</reference>
<proteinExistence type="predicted"/>
<accession>A0A815UWX5</accession>
<sequence>MSYHRRETGQPVPDDEFIIIDDDDDNNVEPMEIDEVDTNNNNNNQYTTTTTNATTTMIDNFDTIRNTYVVDNNNMDIAMDQSQGFDVASSTVDNNLLHGHNSNQGNGNQIDNVLANNNTDDLEAEKEISEMFRQGINDYISSQFTGFDFADVDMDKFFAPWDNDDNEMNFDIEKIFAPWM</sequence>
<comment type="caution">
    <text evidence="2">The sequence shown here is derived from an EMBL/GenBank/DDBJ whole genome shotgun (WGS) entry which is preliminary data.</text>
</comment>
<protein>
    <submittedName>
        <fullName evidence="2">Uncharacterized protein</fullName>
    </submittedName>
</protein>
<evidence type="ECO:0000313" key="1">
    <source>
        <dbReference type="EMBL" id="CAF1242815.1"/>
    </source>
</evidence>
<organism evidence="2 3">
    <name type="scientific">Rotaria sordida</name>
    <dbReference type="NCBI Taxonomy" id="392033"/>
    <lineage>
        <taxon>Eukaryota</taxon>
        <taxon>Metazoa</taxon>
        <taxon>Spiralia</taxon>
        <taxon>Gnathifera</taxon>
        <taxon>Rotifera</taxon>
        <taxon>Eurotatoria</taxon>
        <taxon>Bdelloidea</taxon>
        <taxon>Philodinida</taxon>
        <taxon>Philodinidae</taxon>
        <taxon>Rotaria</taxon>
    </lineage>
</organism>
<dbReference type="EMBL" id="CAJNOL010002719">
    <property type="protein sequence ID" value="CAF1524676.1"/>
    <property type="molecule type" value="Genomic_DNA"/>
</dbReference>
<evidence type="ECO:0000313" key="2">
    <source>
        <dbReference type="EMBL" id="CAF1524676.1"/>
    </source>
</evidence>
<dbReference type="Proteomes" id="UP000663870">
    <property type="component" value="Unassembled WGS sequence"/>
</dbReference>
<dbReference type="AlphaFoldDB" id="A0A815UWX5"/>
<dbReference type="Proteomes" id="UP000663854">
    <property type="component" value="Unassembled WGS sequence"/>
</dbReference>
<keyword evidence="3" id="KW-1185">Reference proteome</keyword>